<gene>
    <name evidence="2" type="ORF">NDU88_004132</name>
</gene>
<dbReference type="Proteomes" id="UP001066276">
    <property type="component" value="Chromosome 8"/>
</dbReference>
<dbReference type="EMBL" id="JANPWB010000012">
    <property type="protein sequence ID" value="KAJ1115912.1"/>
    <property type="molecule type" value="Genomic_DNA"/>
</dbReference>
<reference evidence="2" key="1">
    <citation type="journal article" date="2022" name="bioRxiv">
        <title>Sequencing and chromosome-scale assembly of the giantPleurodeles waltlgenome.</title>
        <authorList>
            <person name="Brown T."/>
            <person name="Elewa A."/>
            <person name="Iarovenko S."/>
            <person name="Subramanian E."/>
            <person name="Araus A.J."/>
            <person name="Petzold A."/>
            <person name="Susuki M."/>
            <person name="Suzuki K.-i.T."/>
            <person name="Hayashi T."/>
            <person name="Toyoda A."/>
            <person name="Oliveira C."/>
            <person name="Osipova E."/>
            <person name="Leigh N.D."/>
            <person name="Simon A."/>
            <person name="Yun M.H."/>
        </authorList>
    </citation>
    <scope>NUCLEOTIDE SEQUENCE</scope>
    <source>
        <strain evidence="2">20211129_DDA</strain>
        <tissue evidence="2">Liver</tissue>
    </source>
</reference>
<name>A0AAV7NLE3_PLEWA</name>
<protein>
    <submittedName>
        <fullName evidence="2">Uncharacterized protein</fullName>
    </submittedName>
</protein>
<dbReference type="AlphaFoldDB" id="A0AAV7NLE3"/>
<evidence type="ECO:0000313" key="3">
    <source>
        <dbReference type="Proteomes" id="UP001066276"/>
    </source>
</evidence>
<evidence type="ECO:0000256" key="1">
    <source>
        <dbReference type="SAM" id="MobiDB-lite"/>
    </source>
</evidence>
<proteinExistence type="predicted"/>
<feature type="compositionally biased region" description="Low complexity" evidence="1">
    <location>
        <begin position="91"/>
        <end position="100"/>
    </location>
</feature>
<evidence type="ECO:0000313" key="2">
    <source>
        <dbReference type="EMBL" id="KAJ1115912.1"/>
    </source>
</evidence>
<organism evidence="2 3">
    <name type="scientific">Pleurodeles waltl</name>
    <name type="common">Iberian ribbed newt</name>
    <dbReference type="NCBI Taxonomy" id="8319"/>
    <lineage>
        <taxon>Eukaryota</taxon>
        <taxon>Metazoa</taxon>
        <taxon>Chordata</taxon>
        <taxon>Craniata</taxon>
        <taxon>Vertebrata</taxon>
        <taxon>Euteleostomi</taxon>
        <taxon>Amphibia</taxon>
        <taxon>Batrachia</taxon>
        <taxon>Caudata</taxon>
        <taxon>Salamandroidea</taxon>
        <taxon>Salamandridae</taxon>
        <taxon>Pleurodelinae</taxon>
        <taxon>Pleurodeles</taxon>
    </lineage>
</organism>
<accession>A0AAV7NLE3</accession>
<feature type="compositionally biased region" description="Basic residues" evidence="1">
    <location>
        <begin position="101"/>
        <end position="110"/>
    </location>
</feature>
<comment type="caution">
    <text evidence="2">The sequence shown here is derived from an EMBL/GenBank/DDBJ whole genome shotgun (WGS) entry which is preliminary data.</text>
</comment>
<keyword evidence="3" id="KW-1185">Reference proteome</keyword>
<feature type="region of interest" description="Disordered" evidence="1">
    <location>
        <begin position="88"/>
        <end position="110"/>
    </location>
</feature>
<sequence>MQDRRSHPKNNSNTRVPYLSSWAKMTHGWEAEPENDANPDLRQILAHGAGQALKWGKHTTTSGQLTQATSLLKKDDMDVLLMQHVRRGRAQDQQQQLPPHQHGHQRQHRRQERLFGTRTTLLGLREYDIIQRYRLNWQAIQQLLRQIEPQLAASLQTPHIIPPET</sequence>